<feature type="transmembrane region" description="Helical" evidence="1">
    <location>
        <begin position="26"/>
        <end position="43"/>
    </location>
</feature>
<keyword evidence="1" id="KW-0812">Transmembrane</keyword>
<keyword evidence="1" id="KW-1133">Transmembrane helix</keyword>
<evidence type="ECO:0000313" key="3">
    <source>
        <dbReference type="Proteomes" id="UP000425960"/>
    </source>
</evidence>
<proteinExistence type="predicted"/>
<dbReference type="KEGG" id="dov:DSCO28_63530"/>
<accession>A0A5K7ZZU2</accession>
<protein>
    <submittedName>
        <fullName evidence="2">Uncharacterized protein</fullName>
    </submittedName>
</protein>
<feature type="transmembrane region" description="Helical" evidence="1">
    <location>
        <begin position="107"/>
        <end position="130"/>
    </location>
</feature>
<sequence>MNEDDNYSVEPRRLWEHEDHLINQRITWLGVSQGLLFAAYGVVLKEKTDPQIFESIQGMLKLIPAVGFAISALVLIGTIAAGWAMLKIRRKFNKEEKDIHWLGVSPITTAMGLFTAWGIPLVFLVAWGYLFCAC</sequence>
<feature type="transmembrane region" description="Helical" evidence="1">
    <location>
        <begin position="63"/>
        <end position="86"/>
    </location>
</feature>
<name>A0A5K7ZZU2_9BACT</name>
<reference evidence="2 3" key="1">
    <citation type="submission" date="2019-11" db="EMBL/GenBank/DDBJ databases">
        <title>Comparative genomics of hydrocarbon-degrading Desulfosarcina strains.</title>
        <authorList>
            <person name="Watanabe M."/>
            <person name="Kojima H."/>
            <person name="Fukui M."/>
        </authorList>
    </citation>
    <scope>NUCLEOTIDE SEQUENCE [LARGE SCALE GENOMIC DNA]</scope>
    <source>
        <strain evidence="2 3">28bB2T</strain>
    </source>
</reference>
<dbReference type="RefSeq" id="WP_155325279.1">
    <property type="nucleotide sequence ID" value="NZ_AP021876.1"/>
</dbReference>
<organism evidence="2 3">
    <name type="scientific">Desulfosarcina ovata subsp. sediminis</name>
    <dbReference type="NCBI Taxonomy" id="885957"/>
    <lineage>
        <taxon>Bacteria</taxon>
        <taxon>Pseudomonadati</taxon>
        <taxon>Thermodesulfobacteriota</taxon>
        <taxon>Desulfobacteria</taxon>
        <taxon>Desulfobacterales</taxon>
        <taxon>Desulfosarcinaceae</taxon>
        <taxon>Desulfosarcina</taxon>
    </lineage>
</organism>
<gene>
    <name evidence="2" type="ORF">DSCO28_63530</name>
</gene>
<dbReference type="AlphaFoldDB" id="A0A5K7ZZU2"/>
<dbReference type="Proteomes" id="UP000425960">
    <property type="component" value="Chromosome"/>
</dbReference>
<keyword evidence="1" id="KW-0472">Membrane</keyword>
<evidence type="ECO:0000256" key="1">
    <source>
        <dbReference type="SAM" id="Phobius"/>
    </source>
</evidence>
<evidence type="ECO:0000313" key="2">
    <source>
        <dbReference type="EMBL" id="BBO85787.1"/>
    </source>
</evidence>
<dbReference type="EMBL" id="AP021876">
    <property type="protein sequence ID" value="BBO85787.1"/>
    <property type="molecule type" value="Genomic_DNA"/>
</dbReference>